<sequence length="321" mass="32798">MLRRLAFALLLLLPAVPAAAADQTLGTFRGTVAGPGGETETIEGFAAAVKDDRGRFVLGLTATGEGVIRDRQIQLLLPADVAPGTLQVGSYDSARHDKDGKASGALYLAIGADGSRVRDCRLVPQGTVEISAVSPFAGTLNFTCRDSSEATLSLTFDAVPVDPNQVVPSEPAAASAGPGRVSTKVGAPVNATITGTGSAKRQAAGSRLLLLYLEQERDVHGTKQMMPVGAVVVALPKDAALGAHDLKPFSQAVAADKSATDYGVSFSLEAGDGSIDGCDQAASGTLTLTGLDPLAGSARFTCADQKDLSVESDFDGIPTTD</sequence>
<dbReference type="AlphaFoldDB" id="A0A952KH75"/>
<comment type="caution">
    <text evidence="2">The sequence shown here is derived from an EMBL/GenBank/DDBJ whole genome shotgun (WGS) entry which is preliminary data.</text>
</comment>
<evidence type="ECO:0000256" key="1">
    <source>
        <dbReference type="SAM" id="SignalP"/>
    </source>
</evidence>
<protein>
    <submittedName>
        <fullName evidence="2">Uncharacterized protein</fullName>
    </submittedName>
</protein>
<evidence type="ECO:0000313" key="3">
    <source>
        <dbReference type="Proteomes" id="UP000700706"/>
    </source>
</evidence>
<name>A0A952KH75_9PROT</name>
<feature type="signal peptide" evidence="1">
    <location>
        <begin position="1"/>
        <end position="20"/>
    </location>
</feature>
<accession>A0A952KH75</accession>
<feature type="chain" id="PRO_5037858041" evidence="1">
    <location>
        <begin position="21"/>
        <end position="321"/>
    </location>
</feature>
<dbReference type="EMBL" id="JAEKLZ010000364">
    <property type="protein sequence ID" value="MBW8728165.1"/>
    <property type="molecule type" value="Genomic_DNA"/>
</dbReference>
<proteinExistence type="predicted"/>
<reference evidence="2" key="1">
    <citation type="submission" date="2020-06" db="EMBL/GenBank/DDBJ databases">
        <title>Stable isotope informed genome-resolved metagenomics uncovers potential trophic interactions in rhizosphere soil.</title>
        <authorList>
            <person name="Starr E.P."/>
            <person name="Shi S."/>
            <person name="Blazewicz S.J."/>
            <person name="Koch B.J."/>
            <person name="Probst A.J."/>
            <person name="Hungate B.A."/>
            <person name="Pett-Ridge J."/>
            <person name="Firestone M.K."/>
            <person name="Banfield J.F."/>
        </authorList>
    </citation>
    <scope>NUCLEOTIDE SEQUENCE</scope>
    <source>
        <strain evidence="2">YM_69_17</strain>
    </source>
</reference>
<gene>
    <name evidence="2" type="ORF">JF625_23845</name>
</gene>
<evidence type="ECO:0000313" key="2">
    <source>
        <dbReference type="EMBL" id="MBW8728165.1"/>
    </source>
</evidence>
<organism evidence="2 3">
    <name type="scientific">Inquilinus limosus</name>
    <dbReference type="NCBI Taxonomy" id="171674"/>
    <lineage>
        <taxon>Bacteria</taxon>
        <taxon>Pseudomonadati</taxon>
        <taxon>Pseudomonadota</taxon>
        <taxon>Alphaproteobacteria</taxon>
        <taxon>Rhodospirillales</taxon>
        <taxon>Rhodospirillaceae</taxon>
        <taxon>Inquilinus</taxon>
    </lineage>
</organism>
<keyword evidence="1" id="KW-0732">Signal</keyword>
<dbReference type="Proteomes" id="UP000700706">
    <property type="component" value="Unassembled WGS sequence"/>
</dbReference>